<dbReference type="Gene3D" id="3.30.70.1120">
    <property type="entry name" value="TT1725-like"/>
    <property type="match status" value="1"/>
</dbReference>
<dbReference type="InterPro" id="IPR036746">
    <property type="entry name" value="TT1725-like_sf"/>
</dbReference>
<dbReference type="PANTHER" id="PTHR36441">
    <property type="entry name" value="HYPOTHETICAL CYTOSOLIC PROTEIN"/>
    <property type="match status" value="1"/>
</dbReference>
<proteinExistence type="predicted"/>
<protein>
    <recommendedName>
        <fullName evidence="3">YlxP-like protein</fullName>
    </recommendedName>
</protein>
<reference evidence="2" key="1">
    <citation type="submission" date="2016-10" db="EMBL/GenBank/DDBJ databases">
        <authorList>
            <person name="Varghese N."/>
            <person name="Submissions S."/>
        </authorList>
    </citation>
    <scope>NUCLEOTIDE SEQUENCE [LARGE SCALE GENOMIC DNA]</scope>
    <source>
        <strain evidence="2">DSM 13577</strain>
    </source>
</reference>
<dbReference type="RefSeq" id="WP_177159730.1">
    <property type="nucleotide sequence ID" value="NZ_FOIF01000023.1"/>
</dbReference>
<organism evidence="1 2">
    <name type="scientific">Anaerobranca gottschalkii DSM 13577</name>
    <dbReference type="NCBI Taxonomy" id="1120990"/>
    <lineage>
        <taxon>Bacteria</taxon>
        <taxon>Bacillati</taxon>
        <taxon>Bacillota</taxon>
        <taxon>Clostridia</taxon>
        <taxon>Eubacteriales</taxon>
        <taxon>Proteinivoracaceae</taxon>
        <taxon>Anaerobranca</taxon>
    </lineage>
</organism>
<gene>
    <name evidence="1" type="ORF">SAMN03080614_102321</name>
</gene>
<dbReference type="PANTHER" id="PTHR36441:SF1">
    <property type="entry name" value="DUF503 DOMAIN-CONTAINING PROTEIN"/>
    <property type="match status" value="1"/>
</dbReference>
<dbReference type="Pfam" id="PF04456">
    <property type="entry name" value="DUF503"/>
    <property type="match status" value="1"/>
</dbReference>
<accession>A0A1I0AKL0</accession>
<evidence type="ECO:0000313" key="1">
    <source>
        <dbReference type="EMBL" id="SES94821.1"/>
    </source>
</evidence>
<dbReference type="SUPFAM" id="SSF103007">
    <property type="entry name" value="Hypothetical protein TT1725"/>
    <property type="match status" value="1"/>
</dbReference>
<evidence type="ECO:0008006" key="3">
    <source>
        <dbReference type="Google" id="ProtNLM"/>
    </source>
</evidence>
<dbReference type="InterPro" id="IPR007546">
    <property type="entry name" value="DUF503"/>
</dbReference>
<keyword evidence="2" id="KW-1185">Reference proteome</keyword>
<sequence>MKILYIELTIHIFECDNLKRKRNIANSMAAKLKNKFNISVAQKHDNLLNRFILGLAMVSTESKILVKHKEMILNYLEQMEYSVEIVEVYSEII</sequence>
<dbReference type="EMBL" id="FOIF01000023">
    <property type="protein sequence ID" value="SES94821.1"/>
    <property type="molecule type" value="Genomic_DNA"/>
</dbReference>
<dbReference type="Proteomes" id="UP000243819">
    <property type="component" value="Unassembled WGS sequence"/>
</dbReference>
<evidence type="ECO:0000313" key="2">
    <source>
        <dbReference type="Proteomes" id="UP000243819"/>
    </source>
</evidence>
<dbReference type="STRING" id="1120990.SAMN03080614_102321"/>
<dbReference type="AlphaFoldDB" id="A0A1I0AKL0"/>
<name>A0A1I0AKL0_9FIRM</name>